<dbReference type="EMBL" id="KE747806">
    <property type="protein sequence ID" value="RMZ66147.1"/>
    <property type="molecule type" value="Genomic_DNA"/>
</dbReference>
<keyword evidence="2" id="KW-1185">Reference proteome</keyword>
<evidence type="ECO:0000313" key="1">
    <source>
        <dbReference type="EMBL" id="RMZ66147.1"/>
    </source>
</evidence>
<dbReference type="AlphaFoldDB" id="A0A3M7LV91"/>
<gene>
    <name evidence="1" type="ORF">GMOD_00005219</name>
</gene>
<evidence type="ECO:0000313" key="2">
    <source>
        <dbReference type="Proteomes" id="UP000265663"/>
    </source>
</evidence>
<name>A0A3M7LV91_9PLEO</name>
<sequence length="66" mass="7271">MDILPLCSEMHLSSLGNLPWTKASRIDLLARLFASTLIPYASIQLQLTPPSITPMLLFGKTRNMAA</sequence>
<protein>
    <submittedName>
        <fullName evidence="1">Uncharacterized protein</fullName>
    </submittedName>
</protein>
<dbReference type="Proteomes" id="UP000265663">
    <property type="component" value="Unassembled WGS sequence"/>
</dbReference>
<reference evidence="1 2" key="1">
    <citation type="journal article" date="2014" name="PLoS ONE">
        <title>De novo Genome Assembly of the Fungal Plant Pathogen Pyrenophora semeniperda.</title>
        <authorList>
            <person name="Soliai M.M."/>
            <person name="Meyer S.E."/>
            <person name="Udall J.A."/>
            <person name="Elzinga D.E."/>
            <person name="Hermansen R.A."/>
            <person name="Bodily P.M."/>
            <person name="Hart A.A."/>
            <person name="Coleman C.E."/>
        </authorList>
    </citation>
    <scope>NUCLEOTIDE SEQUENCE [LARGE SCALE GENOMIC DNA]</scope>
    <source>
        <strain evidence="1 2">CCB06</strain>
        <tissue evidence="1">Mycelium</tissue>
    </source>
</reference>
<accession>A0A3M7LV91</accession>
<organism evidence="1 2">
    <name type="scientific">Pyrenophora seminiperda CCB06</name>
    <dbReference type="NCBI Taxonomy" id="1302712"/>
    <lineage>
        <taxon>Eukaryota</taxon>
        <taxon>Fungi</taxon>
        <taxon>Dikarya</taxon>
        <taxon>Ascomycota</taxon>
        <taxon>Pezizomycotina</taxon>
        <taxon>Dothideomycetes</taxon>
        <taxon>Pleosporomycetidae</taxon>
        <taxon>Pleosporales</taxon>
        <taxon>Pleosporineae</taxon>
        <taxon>Pleosporaceae</taxon>
        <taxon>Pyrenophora</taxon>
    </lineage>
</organism>
<proteinExistence type="predicted"/>